<dbReference type="Proteomes" id="UP000316759">
    <property type="component" value="Unassembled WGS sequence"/>
</dbReference>
<comment type="caution">
    <text evidence="1">The sequence shown here is derived from an EMBL/GenBank/DDBJ whole genome shotgun (WGS) entry which is preliminary data.</text>
</comment>
<organism evidence="1 2">
    <name type="scientific">Fasciola gigantica</name>
    <name type="common">Giant liver fluke</name>
    <dbReference type="NCBI Taxonomy" id="46835"/>
    <lineage>
        <taxon>Eukaryota</taxon>
        <taxon>Metazoa</taxon>
        <taxon>Spiralia</taxon>
        <taxon>Lophotrochozoa</taxon>
        <taxon>Platyhelminthes</taxon>
        <taxon>Trematoda</taxon>
        <taxon>Digenea</taxon>
        <taxon>Plagiorchiida</taxon>
        <taxon>Echinostomata</taxon>
        <taxon>Echinostomatoidea</taxon>
        <taxon>Fasciolidae</taxon>
        <taxon>Fasciola</taxon>
    </lineage>
</organism>
<protein>
    <submittedName>
        <fullName evidence="1">Uncharacterized protein</fullName>
    </submittedName>
</protein>
<gene>
    <name evidence="1" type="ORF">FGIG_03884</name>
</gene>
<accession>A0A504YGH4</accession>
<name>A0A504YGH4_FASGI</name>
<dbReference type="GO" id="GO:0071986">
    <property type="term" value="C:Ragulator complex"/>
    <property type="evidence" value="ECO:0007669"/>
    <property type="project" value="InterPro"/>
</dbReference>
<dbReference type="Gene3D" id="3.30.450.30">
    <property type="entry name" value="Dynein light chain 2a, cytoplasmic"/>
    <property type="match status" value="1"/>
</dbReference>
<keyword evidence="2" id="KW-1185">Reference proteome</keyword>
<dbReference type="InterPro" id="IPR024135">
    <property type="entry name" value="LAMTOR5"/>
</dbReference>
<dbReference type="GO" id="GO:0043066">
    <property type="term" value="P:negative regulation of apoptotic process"/>
    <property type="evidence" value="ECO:0007669"/>
    <property type="project" value="InterPro"/>
</dbReference>
<evidence type="ECO:0000313" key="1">
    <source>
        <dbReference type="EMBL" id="TPP60822.1"/>
    </source>
</evidence>
<evidence type="ECO:0000313" key="2">
    <source>
        <dbReference type="Proteomes" id="UP000316759"/>
    </source>
</evidence>
<proteinExistence type="predicted"/>
<dbReference type="Pfam" id="PF16672">
    <property type="entry name" value="LAMTOR5"/>
    <property type="match status" value="1"/>
</dbReference>
<dbReference type="EMBL" id="SUNJ01008925">
    <property type="protein sequence ID" value="TPP60822.1"/>
    <property type="molecule type" value="Genomic_DNA"/>
</dbReference>
<sequence length="101" mass="10943">MEFPVFLVFCRSSTSPRGGTLIFAYYKTCSMEGPLTERIRSIHGQPGVSAVHCIGPDGLCLVSSGNSNELVCGILSSIYYHAQRIENQCNSPVVVVEENSS</sequence>
<dbReference type="AlphaFoldDB" id="A0A504YGH4"/>
<reference evidence="1 2" key="1">
    <citation type="submission" date="2019-04" db="EMBL/GenBank/DDBJ databases">
        <title>Annotation for the trematode Fasciola gigantica.</title>
        <authorList>
            <person name="Choi Y.-J."/>
        </authorList>
    </citation>
    <scope>NUCLEOTIDE SEQUENCE [LARGE SCALE GENOMIC DNA]</scope>
    <source>
        <strain evidence="1">Uganda_cow_1</strain>
    </source>
</reference>
<dbReference type="OrthoDB" id="76862at2759"/>
<dbReference type="STRING" id="46835.A0A504YGH4"/>